<name>A0A0C4YLU8_9BURK</name>
<gene>
    <name evidence="1" type="ORF">RR42_s1952</name>
</gene>
<dbReference type="STRING" id="68895.RR42_s1952"/>
<dbReference type="AlphaFoldDB" id="A0A0C4YLU8"/>
<evidence type="ECO:0000313" key="1">
    <source>
        <dbReference type="EMBL" id="AJG23540.1"/>
    </source>
</evidence>
<reference evidence="1 2" key="1">
    <citation type="journal article" date="2015" name="Genome Announc.">
        <title>Complete Genome Sequence of Cupriavidus basilensis 4G11, Isolated from the Oak Ridge Field Research Center Site.</title>
        <authorList>
            <person name="Ray J."/>
            <person name="Waters R.J."/>
            <person name="Skerker J.M."/>
            <person name="Kuehl J.V."/>
            <person name="Price M.N."/>
            <person name="Huang J."/>
            <person name="Chakraborty R."/>
            <person name="Arkin A.P."/>
            <person name="Deutschbauer A."/>
        </authorList>
    </citation>
    <scope>NUCLEOTIDE SEQUENCE [LARGE SCALE GENOMIC DNA]</scope>
    <source>
        <strain evidence="1">4G11</strain>
    </source>
</reference>
<dbReference type="EMBL" id="CP010537">
    <property type="protein sequence ID" value="AJG23540.1"/>
    <property type="molecule type" value="Genomic_DNA"/>
</dbReference>
<keyword evidence="2" id="KW-1185">Reference proteome</keyword>
<dbReference type="Proteomes" id="UP000031843">
    <property type="component" value="Chromosome secondary"/>
</dbReference>
<evidence type="ECO:0000313" key="2">
    <source>
        <dbReference type="Proteomes" id="UP000031843"/>
    </source>
</evidence>
<organism evidence="1 2">
    <name type="scientific">Cupriavidus basilensis</name>
    <dbReference type="NCBI Taxonomy" id="68895"/>
    <lineage>
        <taxon>Bacteria</taxon>
        <taxon>Pseudomonadati</taxon>
        <taxon>Pseudomonadota</taxon>
        <taxon>Betaproteobacteria</taxon>
        <taxon>Burkholderiales</taxon>
        <taxon>Burkholderiaceae</taxon>
        <taxon>Cupriavidus</taxon>
    </lineage>
</organism>
<accession>A0A0C4YLU8</accession>
<dbReference type="KEGG" id="cbw:RR42_s1952"/>
<protein>
    <submittedName>
        <fullName evidence="1">Uncharacterized protein</fullName>
    </submittedName>
</protein>
<sequence length="39" mass="4158">MDRVPTWLCADTAAAGSRLAACGSLRFLLFMETVIAIEG</sequence>
<proteinExistence type="predicted"/>